<evidence type="ECO:0000313" key="6">
    <source>
        <dbReference type="Proteomes" id="UP000603708"/>
    </source>
</evidence>
<dbReference type="InterPro" id="IPR051911">
    <property type="entry name" value="SDR_oxidoreductase"/>
</dbReference>
<dbReference type="PRINTS" id="PR00080">
    <property type="entry name" value="SDRFAMILY"/>
</dbReference>
<proteinExistence type="inferred from homology"/>
<gene>
    <name evidence="5" type="ORF">GCM10018793_46150</name>
</gene>
<feature type="domain" description="Ketoreductase" evidence="4">
    <location>
        <begin position="3"/>
        <end position="185"/>
    </location>
</feature>
<dbReference type="InterPro" id="IPR057326">
    <property type="entry name" value="KR_dom"/>
</dbReference>
<protein>
    <submittedName>
        <fullName evidence="5">Short-chain dehydrogenase/reductase</fullName>
    </submittedName>
</protein>
<evidence type="ECO:0000256" key="3">
    <source>
        <dbReference type="RuleBase" id="RU000363"/>
    </source>
</evidence>
<dbReference type="SUPFAM" id="SSF51735">
    <property type="entry name" value="NAD(P)-binding Rossmann-fold domains"/>
    <property type="match status" value="1"/>
</dbReference>
<comment type="caution">
    <text evidence="5">The sequence shown here is derived from an EMBL/GenBank/DDBJ whole genome shotgun (WGS) entry which is preliminary data.</text>
</comment>
<evidence type="ECO:0000256" key="1">
    <source>
        <dbReference type="ARBA" id="ARBA00006484"/>
    </source>
</evidence>
<name>A0A919GFS9_9ACTN</name>
<dbReference type="CDD" id="cd05374">
    <property type="entry name" value="17beta-HSD-like_SDR_c"/>
    <property type="match status" value="1"/>
</dbReference>
<dbReference type="RefSeq" id="WP_189935054.1">
    <property type="nucleotide sequence ID" value="NZ_BNCD01000014.1"/>
</dbReference>
<dbReference type="Pfam" id="PF00106">
    <property type="entry name" value="adh_short"/>
    <property type="match status" value="1"/>
</dbReference>
<organism evidence="5 6">
    <name type="scientific">Streptomyces sulfonofaciens</name>
    <dbReference type="NCBI Taxonomy" id="68272"/>
    <lineage>
        <taxon>Bacteria</taxon>
        <taxon>Bacillati</taxon>
        <taxon>Actinomycetota</taxon>
        <taxon>Actinomycetes</taxon>
        <taxon>Kitasatosporales</taxon>
        <taxon>Streptomycetaceae</taxon>
        <taxon>Streptomyces</taxon>
    </lineage>
</organism>
<reference evidence="5" key="2">
    <citation type="submission" date="2020-09" db="EMBL/GenBank/DDBJ databases">
        <authorList>
            <person name="Sun Q."/>
            <person name="Ohkuma M."/>
        </authorList>
    </citation>
    <scope>NUCLEOTIDE SEQUENCE</scope>
    <source>
        <strain evidence="5">JCM 5069</strain>
    </source>
</reference>
<dbReference type="PANTHER" id="PTHR43976:SF16">
    <property type="entry name" value="SHORT-CHAIN DEHYDROGENASE_REDUCTASE FAMILY PROTEIN"/>
    <property type="match status" value="1"/>
</dbReference>
<comment type="similarity">
    <text evidence="1 3">Belongs to the short-chain dehydrogenases/reductases (SDR) family.</text>
</comment>
<dbReference type="Gene3D" id="3.40.50.720">
    <property type="entry name" value="NAD(P)-binding Rossmann-like Domain"/>
    <property type="match status" value="1"/>
</dbReference>
<reference evidence="5" key="1">
    <citation type="journal article" date="2014" name="Int. J. Syst. Evol. Microbiol.">
        <title>Complete genome sequence of Corynebacterium casei LMG S-19264T (=DSM 44701T), isolated from a smear-ripened cheese.</title>
        <authorList>
            <consortium name="US DOE Joint Genome Institute (JGI-PGF)"/>
            <person name="Walter F."/>
            <person name="Albersmeier A."/>
            <person name="Kalinowski J."/>
            <person name="Ruckert C."/>
        </authorList>
    </citation>
    <scope>NUCLEOTIDE SEQUENCE</scope>
    <source>
        <strain evidence="5">JCM 5069</strain>
    </source>
</reference>
<evidence type="ECO:0000256" key="2">
    <source>
        <dbReference type="ARBA" id="ARBA00023002"/>
    </source>
</evidence>
<accession>A0A919GFS9</accession>
<keyword evidence="6" id="KW-1185">Reference proteome</keyword>
<dbReference type="InterPro" id="IPR002347">
    <property type="entry name" value="SDR_fam"/>
</dbReference>
<dbReference type="EMBL" id="BNCD01000014">
    <property type="protein sequence ID" value="GHH83614.1"/>
    <property type="molecule type" value="Genomic_DNA"/>
</dbReference>
<evidence type="ECO:0000313" key="5">
    <source>
        <dbReference type="EMBL" id="GHH83614.1"/>
    </source>
</evidence>
<sequence length="303" mass="32208">MTKIWLITGAAGGLGRHLVRTALGAGCRVLATDLREDALADLGAAADDDRLRTMPSDVTDPVAAREAVRYAVDAFGGLDVVVNNAGRRDVGSIEDMPEDDFRRTVETNLFGAVNMVRAALPVMRPRRSGHLVQVSTIGGRRAQPGLGAYQTAAWALGGFSEILSREVAPLGIHATVVEPGGIRTPFADEPIPTGGWHEDYEPTVGRFARTYQRNPDVQRGDPAGIARAVLRLTGEPHPPARLLLGSDAVWLAPRIAEARAAEDAAWRDVSLSTDREGLPDFADTEVAALVRPPSPAPGPRSGP</sequence>
<dbReference type="Proteomes" id="UP000603708">
    <property type="component" value="Unassembled WGS sequence"/>
</dbReference>
<dbReference type="InterPro" id="IPR036291">
    <property type="entry name" value="NAD(P)-bd_dom_sf"/>
</dbReference>
<dbReference type="PANTHER" id="PTHR43976">
    <property type="entry name" value="SHORT CHAIN DEHYDROGENASE"/>
    <property type="match status" value="1"/>
</dbReference>
<keyword evidence="2" id="KW-0560">Oxidoreductase</keyword>
<evidence type="ECO:0000259" key="4">
    <source>
        <dbReference type="SMART" id="SM00822"/>
    </source>
</evidence>
<dbReference type="PRINTS" id="PR00081">
    <property type="entry name" value="GDHRDH"/>
</dbReference>
<dbReference type="GO" id="GO:0016491">
    <property type="term" value="F:oxidoreductase activity"/>
    <property type="evidence" value="ECO:0007669"/>
    <property type="project" value="UniProtKB-KW"/>
</dbReference>
<dbReference type="AlphaFoldDB" id="A0A919GFS9"/>
<dbReference type="SMART" id="SM00822">
    <property type="entry name" value="PKS_KR"/>
    <property type="match status" value="1"/>
</dbReference>